<dbReference type="InterPro" id="IPR020845">
    <property type="entry name" value="AMP-binding_CS"/>
</dbReference>
<name>A0A5C5RLP7_9ACTN</name>
<feature type="region of interest" description="Disordered" evidence="3">
    <location>
        <begin position="472"/>
        <end position="491"/>
    </location>
</feature>
<gene>
    <name evidence="6" type="ORF">FK268_16615</name>
</gene>
<protein>
    <submittedName>
        <fullName evidence="6">Long-chain fatty acid--CoA ligase</fullName>
    </submittedName>
</protein>
<dbReference type="OrthoDB" id="9803968at2"/>
<reference evidence="6 7" key="1">
    <citation type="submission" date="2019-06" db="EMBL/GenBank/DDBJ databases">
        <authorList>
            <person name="Teng J.L.L."/>
            <person name="Lee H.H."/>
            <person name="Lau S.K.P."/>
            <person name="Woo P.C.Y."/>
        </authorList>
    </citation>
    <scope>NUCLEOTIDE SEQUENCE [LARGE SCALE GENOMIC DNA]</scope>
    <source>
        <strain evidence="6 7">HKU70</strain>
    </source>
</reference>
<accession>A0A5C5RLP7</accession>
<dbReference type="SUPFAM" id="SSF56801">
    <property type="entry name" value="Acetyl-CoA synthetase-like"/>
    <property type="match status" value="1"/>
</dbReference>
<evidence type="ECO:0000313" key="6">
    <source>
        <dbReference type="EMBL" id="TWS23015.1"/>
    </source>
</evidence>
<dbReference type="GO" id="GO:0006631">
    <property type="term" value="P:fatty acid metabolic process"/>
    <property type="evidence" value="ECO:0007669"/>
    <property type="project" value="TreeGrafter"/>
</dbReference>
<dbReference type="AlphaFoldDB" id="A0A5C5RLP7"/>
<evidence type="ECO:0000259" key="4">
    <source>
        <dbReference type="Pfam" id="PF00501"/>
    </source>
</evidence>
<comment type="similarity">
    <text evidence="1">Belongs to the ATP-dependent AMP-binding enzyme family.</text>
</comment>
<dbReference type="EMBL" id="VIGV01000005">
    <property type="protein sequence ID" value="TWS23015.1"/>
    <property type="molecule type" value="Genomic_DNA"/>
</dbReference>
<feature type="domain" description="AMP-binding enzyme C-terminal" evidence="5">
    <location>
        <begin position="399"/>
        <end position="474"/>
    </location>
</feature>
<dbReference type="Proteomes" id="UP000319792">
    <property type="component" value="Unassembled WGS sequence"/>
</dbReference>
<dbReference type="InterPro" id="IPR042099">
    <property type="entry name" value="ANL_N_sf"/>
</dbReference>
<evidence type="ECO:0000256" key="2">
    <source>
        <dbReference type="ARBA" id="ARBA00022598"/>
    </source>
</evidence>
<dbReference type="RefSeq" id="WP_146436084.1">
    <property type="nucleotide sequence ID" value="NZ_VIGV01000005.1"/>
</dbReference>
<dbReference type="InterPro" id="IPR025110">
    <property type="entry name" value="AMP-bd_C"/>
</dbReference>
<comment type="caution">
    <text evidence="6">The sequence shown here is derived from an EMBL/GenBank/DDBJ whole genome shotgun (WGS) entry which is preliminary data.</text>
</comment>
<reference evidence="6 7" key="2">
    <citation type="submission" date="2019-08" db="EMBL/GenBank/DDBJ databases">
        <title>Tsukamurella conjunctivitidis sp. nov., Tsukamurella assacharolytica sp. nov. and Tsukamurella sputae sp. nov. isolated from patients with conjunctivitis, bacteraemia (lymphoma) and respiratory infection (sputum) in Hong Kong.</title>
        <authorList>
            <person name="Fok K.M.N."/>
            <person name="Fong J.Y.H."/>
        </authorList>
    </citation>
    <scope>NUCLEOTIDE SEQUENCE [LARGE SCALE GENOMIC DNA]</scope>
    <source>
        <strain evidence="6 7">HKU70</strain>
    </source>
</reference>
<dbReference type="Pfam" id="PF00501">
    <property type="entry name" value="AMP-binding"/>
    <property type="match status" value="1"/>
</dbReference>
<dbReference type="PROSITE" id="PS00455">
    <property type="entry name" value="AMP_BINDING"/>
    <property type="match status" value="1"/>
</dbReference>
<dbReference type="InterPro" id="IPR045851">
    <property type="entry name" value="AMP-bd_C_sf"/>
</dbReference>
<evidence type="ECO:0000259" key="5">
    <source>
        <dbReference type="Pfam" id="PF13193"/>
    </source>
</evidence>
<dbReference type="Gene3D" id="3.40.50.12780">
    <property type="entry name" value="N-terminal domain of ligase-like"/>
    <property type="match status" value="1"/>
</dbReference>
<dbReference type="Pfam" id="PF13193">
    <property type="entry name" value="AMP-binding_C"/>
    <property type="match status" value="1"/>
</dbReference>
<evidence type="ECO:0000256" key="3">
    <source>
        <dbReference type="SAM" id="MobiDB-lite"/>
    </source>
</evidence>
<feature type="domain" description="AMP-dependent synthetase/ligase" evidence="4">
    <location>
        <begin position="9"/>
        <end position="349"/>
    </location>
</feature>
<dbReference type="InterPro" id="IPR000873">
    <property type="entry name" value="AMP-dep_synth/lig_dom"/>
</dbReference>
<organism evidence="6 7">
    <name type="scientific">Tsukamurella sputi</name>
    <dbReference type="NCBI Taxonomy" id="2591848"/>
    <lineage>
        <taxon>Bacteria</taxon>
        <taxon>Bacillati</taxon>
        <taxon>Actinomycetota</taxon>
        <taxon>Actinomycetes</taxon>
        <taxon>Mycobacteriales</taxon>
        <taxon>Tsukamurellaceae</taxon>
        <taxon>Tsukamurella</taxon>
    </lineage>
</organism>
<dbReference type="PANTHER" id="PTHR43201">
    <property type="entry name" value="ACYL-COA SYNTHETASE"/>
    <property type="match status" value="1"/>
</dbReference>
<dbReference type="Gene3D" id="3.30.300.30">
    <property type="match status" value="1"/>
</dbReference>
<proteinExistence type="inferred from homology"/>
<keyword evidence="2 6" id="KW-0436">Ligase</keyword>
<dbReference type="GO" id="GO:0031956">
    <property type="term" value="F:medium-chain fatty acid-CoA ligase activity"/>
    <property type="evidence" value="ECO:0007669"/>
    <property type="project" value="TreeGrafter"/>
</dbReference>
<keyword evidence="7" id="KW-1185">Reference proteome</keyword>
<sequence length="491" mass="51837">MHFALLPAHRARTAPSAVAIADDRRTLDNTTFDQFIGRAAATLAERGVGRGDVVAVLLPNTTDLIVTLFAAWRLGAAVTPINPALTADEVRYQTTDAGSAVLVTDNDRDDDLGAPLLLVADLYAVGASDGALPAIEPRDDDRALLIYTSGTTGRPKGVHLDHANLSAQCRSLVEALGLTSADHSLLILPLFHANGIIAGTLSPLLAGGRTTVAGRFTPETFFARVEQARPTYFSAVPTIYQMLVDLPTDVRPDTSSIRYGICGAAPASVELLAKAEKRFGFPLVEGYGLSECTCVATVNPYDGVRKAGTVGPALPGVTVRVLGADGADLPTGEPGDVVISGPNVMRGYLNRPEDTASTLVDGMLRTGDIGFLDEDGYLTLVDRAKDLIIRGGENIYPKEIESVIYQLPEVAEAAVVGRPDPKFGEVPVLFVAFTEGATLPTTEILAHAAGRLAKYKLPVEITTLPSLPKNAVGKLDKPTMRRRTSPPVAAS</sequence>
<dbReference type="PANTHER" id="PTHR43201:SF5">
    <property type="entry name" value="MEDIUM-CHAIN ACYL-COA LIGASE ACSF2, MITOCHONDRIAL"/>
    <property type="match status" value="1"/>
</dbReference>
<evidence type="ECO:0000313" key="7">
    <source>
        <dbReference type="Proteomes" id="UP000319792"/>
    </source>
</evidence>
<evidence type="ECO:0000256" key="1">
    <source>
        <dbReference type="ARBA" id="ARBA00006432"/>
    </source>
</evidence>